<dbReference type="EMBL" id="BAAAGX010000005">
    <property type="protein sequence ID" value="GAA0226417.1"/>
    <property type="molecule type" value="Genomic_DNA"/>
</dbReference>
<proteinExistence type="predicted"/>
<accession>A0ABP3D933</accession>
<gene>
    <name evidence="1" type="ORF">GCM10009539_09680</name>
</gene>
<evidence type="ECO:0008006" key="3">
    <source>
        <dbReference type="Google" id="ProtNLM"/>
    </source>
</evidence>
<name>A0ABP3D933_9ACTN</name>
<evidence type="ECO:0000313" key="2">
    <source>
        <dbReference type="Proteomes" id="UP001500967"/>
    </source>
</evidence>
<reference evidence="2" key="1">
    <citation type="journal article" date="2019" name="Int. J. Syst. Evol. Microbiol.">
        <title>The Global Catalogue of Microorganisms (GCM) 10K type strain sequencing project: providing services to taxonomists for standard genome sequencing and annotation.</title>
        <authorList>
            <consortium name="The Broad Institute Genomics Platform"/>
            <consortium name="The Broad Institute Genome Sequencing Center for Infectious Disease"/>
            <person name="Wu L."/>
            <person name="Ma J."/>
        </authorList>
    </citation>
    <scope>NUCLEOTIDE SEQUENCE [LARGE SCALE GENOMIC DNA]</scope>
    <source>
        <strain evidence="2">JCM 10425</strain>
    </source>
</reference>
<sequence length="185" mass="20163">MDDRWESLFADAETQFEALRRGEVEAEAADRSRREFALVEFVHRLRGAVGAEVEVWLDAEPVRGALVRIGPDWMLLSGEGRREVLVPLAAVSAVAGLPGRTMVPGAGAEVEARLDLRYALRRLARDRIPVRVVLRGGRVTGGTFDRVGRDFVELAEHLPGQVRRAAAVGSIRSIPLGALRAVHAG</sequence>
<organism evidence="1 2">
    <name type="scientific">Cryptosporangium japonicum</name>
    <dbReference type="NCBI Taxonomy" id="80872"/>
    <lineage>
        <taxon>Bacteria</taxon>
        <taxon>Bacillati</taxon>
        <taxon>Actinomycetota</taxon>
        <taxon>Actinomycetes</taxon>
        <taxon>Cryptosporangiales</taxon>
        <taxon>Cryptosporangiaceae</taxon>
        <taxon>Cryptosporangium</taxon>
    </lineage>
</organism>
<protein>
    <recommendedName>
        <fullName evidence="3">Fis family transcriptional regulator</fullName>
    </recommendedName>
</protein>
<evidence type="ECO:0000313" key="1">
    <source>
        <dbReference type="EMBL" id="GAA0226417.1"/>
    </source>
</evidence>
<dbReference type="RefSeq" id="WP_344647512.1">
    <property type="nucleotide sequence ID" value="NZ_BAAAGX010000005.1"/>
</dbReference>
<keyword evidence="2" id="KW-1185">Reference proteome</keyword>
<comment type="caution">
    <text evidence="1">The sequence shown here is derived from an EMBL/GenBank/DDBJ whole genome shotgun (WGS) entry which is preliminary data.</text>
</comment>
<dbReference type="Proteomes" id="UP001500967">
    <property type="component" value="Unassembled WGS sequence"/>
</dbReference>